<comment type="caution">
    <text evidence="2">The sequence shown here is derived from an EMBL/GenBank/DDBJ whole genome shotgun (WGS) entry which is preliminary data.</text>
</comment>
<gene>
    <name evidence="2" type="ORF">CBYS24578_00002948</name>
</gene>
<dbReference type="Pfam" id="PF07883">
    <property type="entry name" value="Cupin_2"/>
    <property type="match status" value="1"/>
</dbReference>
<dbReference type="SUPFAM" id="SSF51182">
    <property type="entry name" value="RmlC-like cupins"/>
    <property type="match status" value="1"/>
</dbReference>
<sequence length="153" mass="16680">MTSFLPLISELLPMILPSSIHVVRAKDLQPKHPTVEGPVLQRQALVGKCGMCATAVLTIRPHSESAIRHNSEQDAIVFLVSGSGVFLVQGGQKDGAQRNELTQGDLVFVPSWTEHQLVNETDDDVVWLLIQSGSRPVGADLTDWGGDEVFTRK</sequence>
<dbReference type="OrthoDB" id="3511549at2759"/>
<dbReference type="InterPro" id="IPR014710">
    <property type="entry name" value="RmlC-like_jellyroll"/>
</dbReference>
<dbReference type="InterPro" id="IPR011051">
    <property type="entry name" value="RmlC_Cupin_sf"/>
</dbReference>
<dbReference type="Proteomes" id="UP000754883">
    <property type="component" value="Unassembled WGS sequence"/>
</dbReference>
<dbReference type="InterPro" id="IPR013096">
    <property type="entry name" value="Cupin_2"/>
</dbReference>
<evidence type="ECO:0000313" key="3">
    <source>
        <dbReference type="Proteomes" id="UP000754883"/>
    </source>
</evidence>
<evidence type="ECO:0000313" key="2">
    <source>
        <dbReference type="EMBL" id="CAH0000126.1"/>
    </source>
</evidence>
<accession>A0A9N9UXV9</accession>
<reference evidence="2" key="1">
    <citation type="submission" date="2021-10" db="EMBL/GenBank/DDBJ databases">
        <authorList>
            <person name="Piombo E."/>
        </authorList>
    </citation>
    <scope>NUCLEOTIDE SEQUENCE</scope>
</reference>
<keyword evidence="3" id="KW-1185">Reference proteome</keyword>
<proteinExistence type="predicted"/>
<protein>
    <recommendedName>
        <fullName evidence="1">Cupin type-2 domain-containing protein</fullName>
    </recommendedName>
</protein>
<dbReference type="EMBL" id="CABFNO020001553">
    <property type="protein sequence ID" value="CAH0000126.1"/>
    <property type="molecule type" value="Genomic_DNA"/>
</dbReference>
<feature type="domain" description="Cupin type-2" evidence="1">
    <location>
        <begin position="56"/>
        <end position="130"/>
    </location>
</feature>
<organism evidence="2 3">
    <name type="scientific">Clonostachys byssicola</name>
    <dbReference type="NCBI Taxonomy" id="160290"/>
    <lineage>
        <taxon>Eukaryota</taxon>
        <taxon>Fungi</taxon>
        <taxon>Dikarya</taxon>
        <taxon>Ascomycota</taxon>
        <taxon>Pezizomycotina</taxon>
        <taxon>Sordariomycetes</taxon>
        <taxon>Hypocreomycetidae</taxon>
        <taxon>Hypocreales</taxon>
        <taxon>Bionectriaceae</taxon>
        <taxon>Clonostachys</taxon>
    </lineage>
</organism>
<dbReference type="AlphaFoldDB" id="A0A9N9UXV9"/>
<dbReference type="Gene3D" id="2.60.120.10">
    <property type="entry name" value="Jelly Rolls"/>
    <property type="match status" value="1"/>
</dbReference>
<evidence type="ECO:0000259" key="1">
    <source>
        <dbReference type="Pfam" id="PF07883"/>
    </source>
</evidence>
<dbReference type="CDD" id="cd02208">
    <property type="entry name" value="cupin_RmlC-like"/>
    <property type="match status" value="1"/>
</dbReference>
<name>A0A9N9UXV9_9HYPO</name>